<gene>
    <name evidence="8" type="ORF">D6201_03740</name>
</gene>
<dbReference type="RefSeq" id="WP_120047603.1">
    <property type="nucleotide sequence ID" value="NZ_RAHX01000001.1"/>
</dbReference>
<dbReference type="InterPro" id="IPR002692">
    <property type="entry name" value="S45"/>
</dbReference>
<dbReference type="PANTHER" id="PTHR34218:SF3">
    <property type="entry name" value="ACYL-HOMOSERINE LACTONE ACYLASE PVDQ"/>
    <property type="match status" value="1"/>
</dbReference>
<keyword evidence="9" id="KW-1185">Reference proteome</keyword>
<proteinExistence type="inferred from homology"/>
<keyword evidence="6" id="KW-0106">Calcium</keyword>
<dbReference type="InterPro" id="IPR029055">
    <property type="entry name" value="Ntn_hydrolases_N"/>
</dbReference>
<reference evidence="8 9" key="1">
    <citation type="journal article" date="2017" name="Int. J. Syst. Evol. Microbiol.">
        <title>Erythrobacter aquimixticola sp. nov., isolated from the junction between the ocean and a freshwater spring.</title>
        <authorList>
            <person name="Park S."/>
            <person name="Jung Y.T."/>
            <person name="Choi S.J."/>
            <person name="Yoon J.H."/>
        </authorList>
    </citation>
    <scope>NUCLEOTIDE SEQUENCE [LARGE SCALE GENOMIC DNA]</scope>
    <source>
        <strain evidence="8 9">JSSK-14</strain>
    </source>
</reference>
<feature type="chain" id="PRO_5019162011" evidence="7">
    <location>
        <begin position="22"/>
        <end position="698"/>
    </location>
</feature>
<dbReference type="GO" id="GO:0016811">
    <property type="term" value="F:hydrolase activity, acting on carbon-nitrogen (but not peptide) bonds, in linear amides"/>
    <property type="evidence" value="ECO:0007669"/>
    <property type="project" value="InterPro"/>
</dbReference>
<evidence type="ECO:0000256" key="7">
    <source>
        <dbReference type="SAM" id="SignalP"/>
    </source>
</evidence>
<dbReference type="PANTHER" id="PTHR34218">
    <property type="entry name" value="PEPTIDASE S45 PENICILLIN AMIDASE"/>
    <property type="match status" value="1"/>
</dbReference>
<feature type="binding site" evidence="6">
    <location>
        <position position="249"/>
    </location>
    <ligand>
        <name>Ca(2+)</name>
        <dbReference type="ChEBI" id="CHEBI:29108"/>
    </ligand>
</feature>
<comment type="caution">
    <text evidence="8">The sequence shown here is derived from an EMBL/GenBank/DDBJ whole genome shotgun (WGS) entry which is preliminary data.</text>
</comment>
<dbReference type="InterPro" id="IPR014395">
    <property type="entry name" value="Pen/GL7ACA/AHL_acylase"/>
</dbReference>
<dbReference type="InterPro" id="IPR023343">
    <property type="entry name" value="Penicillin_amidase_dom1"/>
</dbReference>
<accession>A0A419RS28</accession>
<dbReference type="GO" id="GO:0017000">
    <property type="term" value="P:antibiotic biosynthetic process"/>
    <property type="evidence" value="ECO:0007669"/>
    <property type="project" value="InterPro"/>
</dbReference>
<comment type="cofactor">
    <cofactor evidence="6">
        <name>Ca(2+)</name>
        <dbReference type="ChEBI" id="CHEBI:29108"/>
    </cofactor>
    <text evidence="6">Binds 1 Ca(2+) ion per dimer.</text>
</comment>
<keyword evidence="2 7" id="KW-0732">Signal</keyword>
<evidence type="ECO:0000256" key="3">
    <source>
        <dbReference type="ARBA" id="ARBA00022801"/>
    </source>
</evidence>
<dbReference type="InterPro" id="IPR043147">
    <property type="entry name" value="Penicillin_amidase_A-knob"/>
</dbReference>
<sequence>MKIAAYSIGLAAICMGMPAAAQDATISWDEWGVPHIAAESHVDAAYAQGWAQARGRPDQLVELLVQARGTAASLWGPDYVQNDTIIWTSGLPAALPGLMAALEPEERARIDAYVDGINAFFSAYPQALTESRKRGLPITAEDVVAHSQSTLYLTFVAGRELFRASRLQQADVGERGSNGWAIAPSRSASGNSLLLMNPHLPWDGVFTWFETHVMAENTNIYGVALLGQPQATILFNHDLGWTHTVNTLDNADTYAVELTPGGGYIFDGAERAFNVTSHTLDIAMPDGSMAERAIPILRTVHGPVVARSGTQAFALRIAGFGDPDYANTFAQYSAMAEANNRTTFEAALARLQNPMFNTIYADGSGDILYVSGGLHPVREKGDAAFWSGVIDGGDASTLWTGYHPYESLLRIADPASGFVQNSNEPGFTATYPIALDPADYPADFVQPSMQARPQHGLQMLLADQSITFQEMVDYAHDTRLTLADNILDDLLAAARVDGRPEALRAADVLAAWDRSTNAESRGAALFTLWAASFLQSGDFAYEERWNIAEPQRWSNGLSDAAAIAAVDQLVATVERADAANIPLDLPWGTVARVPDGEGGTLRSDLGLGQLGAFRTGNFNFRSDALVPDFNGGTGWLAVVEFDDTPRAKALLPYGNFENRPEAIVNQLPLFSEGELREVYFTPDAVRAAAVYAETLERD</sequence>
<keyword evidence="6" id="KW-0479">Metal-binding</keyword>
<dbReference type="InterPro" id="IPR043146">
    <property type="entry name" value="Penicillin_amidase_N_B-knob"/>
</dbReference>
<evidence type="ECO:0000256" key="6">
    <source>
        <dbReference type="PIRSR" id="PIRSR001227-2"/>
    </source>
</evidence>
<organism evidence="8 9">
    <name type="scientific">Aurantiacibacter aquimixticola</name>
    <dbReference type="NCBI Taxonomy" id="1958945"/>
    <lineage>
        <taxon>Bacteria</taxon>
        <taxon>Pseudomonadati</taxon>
        <taxon>Pseudomonadota</taxon>
        <taxon>Alphaproteobacteria</taxon>
        <taxon>Sphingomonadales</taxon>
        <taxon>Erythrobacteraceae</taxon>
        <taxon>Aurantiacibacter</taxon>
    </lineage>
</organism>
<dbReference type="Gene3D" id="1.10.1400.10">
    <property type="match status" value="1"/>
</dbReference>
<dbReference type="PIRSF" id="PIRSF001227">
    <property type="entry name" value="Pen_acylase"/>
    <property type="match status" value="1"/>
</dbReference>
<dbReference type="EMBL" id="RAHX01000001">
    <property type="protein sequence ID" value="RJY08591.1"/>
    <property type="molecule type" value="Genomic_DNA"/>
</dbReference>
<dbReference type="GO" id="GO:0046872">
    <property type="term" value="F:metal ion binding"/>
    <property type="evidence" value="ECO:0007669"/>
    <property type="project" value="UniProtKB-KW"/>
</dbReference>
<dbReference type="OrthoDB" id="9760084at2"/>
<evidence type="ECO:0000313" key="8">
    <source>
        <dbReference type="EMBL" id="RJY08591.1"/>
    </source>
</evidence>
<feature type="binding site" evidence="6">
    <location>
        <position position="252"/>
    </location>
    <ligand>
        <name>Ca(2+)</name>
        <dbReference type="ChEBI" id="CHEBI:29108"/>
    </ligand>
</feature>
<evidence type="ECO:0000256" key="1">
    <source>
        <dbReference type="ARBA" id="ARBA00006586"/>
    </source>
</evidence>
<dbReference type="Gene3D" id="1.10.439.10">
    <property type="entry name" value="Penicillin Amidohydrolase, domain 1"/>
    <property type="match status" value="1"/>
</dbReference>
<dbReference type="SUPFAM" id="SSF56235">
    <property type="entry name" value="N-terminal nucleophile aminohydrolases (Ntn hydrolases)"/>
    <property type="match status" value="1"/>
</dbReference>
<evidence type="ECO:0000256" key="2">
    <source>
        <dbReference type="ARBA" id="ARBA00022729"/>
    </source>
</evidence>
<feature type="signal peptide" evidence="7">
    <location>
        <begin position="1"/>
        <end position="21"/>
    </location>
</feature>
<evidence type="ECO:0000313" key="9">
    <source>
        <dbReference type="Proteomes" id="UP000285232"/>
    </source>
</evidence>
<feature type="active site" description="Nucleophile" evidence="5">
    <location>
        <position position="177"/>
    </location>
</feature>
<keyword evidence="4" id="KW-0865">Zymogen</keyword>
<dbReference type="AlphaFoldDB" id="A0A419RS28"/>
<dbReference type="Gene3D" id="2.30.120.10">
    <property type="match status" value="1"/>
</dbReference>
<dbReference type="Gene3D" id="3.60.20.10">
    <property type="entry name" value="Glutamine Phosphoribosylpyrophosphate, subunit 1, domain 1"/>
    <property type="match status" value="1"/>
</dbReference>
<name>A0A419RS28_9SPHN</name>
<keyword evidence="3" id="KW-0378">Hydrolase</keyword>
<protein>
    <submittedName>
        <fullName evidence="8">Acylase</fullName>
    </submittedName>
</protein>
<evidence type="ECO:0000256" key="5">
    <source>
        <dbReference type="PIRSR" id="PIRSR001227-1"/>
    </source>
</evidence>
<evidence type="ECO:0000256" key="4">
    <source>
        <dbReference type="ARBA" id="ARBA00023145"/>
    </source>
</evidence>
<comment type="similarity">
    <text evidence="1">Belongs to the peptidase S45 family.</text>
</comment>
<dbReference type="Proteomes" id="UP000285232">
    <property type="component" value="Unassembled WGS sequence"/>
</dbReference>
<dbReference type="Pfam" id="PF01804">
    <property type="entry name" value="Penicil_amidase"/>
    <property type="match status" value="1"/>
</dbReference>